<dbReference type="GO" id="GO:0016020">
    <property type="term" value="C:membrane"/>
    <property type="evidence" value="ECO:0007669"/>
    <property type="project" value="UniProtKB-SubCell"/>
</dbReference>
<feature type="transmembrane region" description="Helical" evidence="5">
    <location>
        <begin position="69"/>
        <end position="87"/>
    </location>
</feature>
<dbReference type="HOGENOM" id="CLU_122723_0_0_10"/>
<feature type="transmembrane region" description="Helical" evidence="5">
    <location>
        <begin position="107"/>
        <end position="138"/>
    </location>
</feature>
<proteinExistence type="predicted"/>
<keyword evidence="2 5" id="KW-0812">Transmembrane</keyword>
<evidence type="ECO:0000256" key="5">
    <source>
        <dbReference type="SAM" id="Phobius"/>
    </source>
</evidence>
<feature type="transmembrane region" description="Helical" evidence="5">
    <location>
        <begin position="159"/>
        <end position="178"/>
    </location>
</feature>
<evidence type="ECO:0000256" key="2">
    <source>
        <dbReference type="ARBA" id="ARBA00022692"/>
    </source>
</evidence>
<dbReference type="KEGG" id="pbt:ING2E5B_0110"/>
<evidence type="ECO:0000313" key="8">
    <source>
        <dbReference type="Proteomes" id="UP000032417"/>
    </source>
</evidence>
<dbReference type="EMBL" id="LN515532">
    <property type="protein sequence ID" value="CEA14806.1"/>
    <property type="molecule type" value="Genomic_DNA"/>
</dbReference>
<feature type="domain" description="Yip1" evidence="6">
    <location>
        <begin position="17"/>
        <end position="170"/>
    </location>
</feature>
<dbReference type="Proteomes" id="UP000032417">
    <property type="component" value="Chromosome 1"/>
</dbReference>
<feature type="transmembrane region" description="Helical" evidence="5">
    <location>
        <begin position="37"/>
        <end position="57"/>
    </location>
</feature>
<evidence type="ECO:0000256" key="4">
    <source>
        <dbReference type="ARBA" id="ARBA00023136"/>
    </source>
</evidence>
<protein>
    <submittedName>
        <fullName evidence="7">Putative membrane protein</fullName>
    </submittedName>
</protein>
<keyword evidence="3 5" id="KW-1133">Transmembrane helix</keyword>
<comment type="subcellular location">
    <subcellularLocation>
        <location evidence="1">Membrane</location>
        <topology evidence="1">Multi-pass membrane protein</topology>
    </subcellularLocation>
</comment>
<evidence type="ECO:0000256" key="1">
    <source>
        <dbReference type="ARBA" id="ARBA00004141"/>
    </source>
</evidence>
<keyword evidence="4 5" id="KW-0472">Membrane</keyword>
<sequence>MWREILVIITQLIVASPKAWKDINREKRTYNEFLNRFLHPLFGIIALTSFIGGLWISQDGNMESALKNSIISIVAVYGGYFIASYAINDLAPRFGLEKNLSMYQKFVGFASAVIYLLYIVIPFFPGFIILWVCALYTIHLVYTGAQSFILIKEDRLTNFTLIASALIILAPATIHQLFSITIK</sequence>
<reference evidence="7 8" key="1">
    <citation type="submission" date="2014-08" db="EMBL/GenBank/DDBJ databases">
        <authorList>
            <person name="Wibberg D."/>
        </authorList>
    </citation>
    <scope>NUCLEOTIDE SEQUENCE [LARGE SCALE GENOMIC DNA]</scope>
    <source>
        <strain evidence="8">ING2-E5B</strain>
    </source>
</reference>
<evidence type="ECO:0000259" key="6">
    <source>
        <dbReference type="Pfam" id="PF04893"/>
    </source>
</evidence>
<accession>A0A098BW37</accession>
<evidence type="ECO:0000256" key="3">
    <source>
        <dbReference type="ARBA" id="ARBA00022989"/>
    </source>
</evidence>
<name>A0A098BW37_9BACT</name>
<dbReference type="InterPro" id="IPR006977">
    <property type="entry name" value="Yip1_dom"/>
</dbReference>
<dbReference type="STRING" id="1562970.ING2E5B_0110"/>
<gene>
    <name evidence="7" type="ORF">ING2E5B_0110</name>
</gene>
<evidence type="ECO:0000313" key="7">
    <source>
        <dbReference type="EMBL" id="CEA14806.1"/>
    </source>
</evidence>
<organism evidence="7 8">
    <name type="scientific">Fermentimonas caenicola</name>
    <dbReference type="NCBI Taxonomy" id="1562970"/>
    <lineage>
        <taxon>Bacteria</taxon>
        <taxon>Pseudomonadati</taxon>
        <taxon>Bacteroidota</taxon>
        <taxon>Bacteroidia</taxon>
        <taxon>Bacteroidales</taxon>
        <taxon>Dysgonomonadaceae</taxon>
        <taxon>Fermentimonas</taxon>
    </lineage>
</organism>
<dbReference type="AlphaFoldDB" id="A0A098BW37"/>
<dbReference type="OrthoDB" id="1120264at2"/>
<dbReference type="Pfam" id="PF04893">
    <property type="entry name" value="Yip1"/>
    <property type="match status" value="1"/>
</dbReference>
<keyword evidence="8" id="KW-1185">Reference proteome</keyword>